<keyword evidence="2" id="KW-0614">Plasmid</keyword>
<dbReference type="InterPro" id="IPR058575">
    <property type="entry name" value="NTP_transf_8_dom"/>
</dbReference>
<dbReference type="KEGG" id="mno:Mnod_7700"/>
<dbReference type="PIRSF" id="PIRSF031854">
    <property type="entry name" value="UCP031854"/>
    <property type="match status" value="1"/>
</dbReference>
<dbReference type="InterPro" id="IPR022550">
    <property type="entry name" value="NTP_transf_8"/>
</dbReference>
<feature type="domain" description="Nucleotidyltransferase-like" evidence="1">
    <location>
        <begin position="104"/>
        <end position="314"/>
    </location>
</feature>
<dbReference type="OrthoDB" id="5469612at2"/>
<evidence type="ECO:0000259" key="1">
    <source>
        <dbReference type="Pfam" id="PF12281"/>
    </source>
</evidence>
<name>B8IY04_METNO</name>
<dbReference type="RefSeq" id="WP_015926851.1">
    <property type="nucleotide sequence ID" value="NC_011895.1"/>
</dbReference>
<dbReference type="EMBL" id="CP001353">
    <property type="protein sequence ID" value="ACL63294.1"/>
    <property type="molecule type" value="Genomic_DNA"/>
</dbReference>
<sequence>MAQPVSLALQTLYAELVERAAIAQLQTDFSVEGSFYTSTIKGRRYWYFQEPQREHERRKRYVGPDTPDLRKVIDAHKEAKDDFRQRREMIAALLRAGFVRPDSMTGRVLEALANAGVFRMRAVVVGTVAYQCYSGLLGVKLGASNLTTADLDLAQFPSISVAVEDRTDQPFGEILKSVDPNFRPVPHVSNSTRITQYALGTKYRVDILAPNRGPDTDEPVPLPALRGDGQPLRFLDFLLYQEIRAVALHGAGVLINAPAPERYALHKLIVSRERLGSPESQAKALKDMRQAAELIDVLTKQRPYELKDAWSEVMSRGPKWRTNARQAAHLLPESSYKRLVDCVGSLDEH</sequence>
<evidence type="ECO:0000313" key="3">
    <source>
        <dbReference type="Proteomes" id="UP000008207"/>
    </source>
</evidence>
<keyword evidence="3" id="KW-1185">Reference proteome</keyword>
<dbReference type="HOGENOM" id="CLU_055810_0_0_5"/>
<protein>
    <recommendedName>
        <fullName evidence="1">Nucleotidyltransferase-like domain-containing protein</fullName>
    </recommendedName>
</protein>
<evidence type="ECO:0000313" key="2">
    <source>
        <dbReference type="EMBL" id="ACL63294.1"/>
    </source>
</evidence>
<dbReference type="AlphaFoldDB" id="B8IY04"/>
<reference evidence="3" key="1">
    <citation type="submission" date="2009-01" db="EMBL/GenBank/DDBJ databases">
        <title>Complete sequence of plasmid 4 of Methylobacterium nodulans ORS 2060.</title>
        <authorList>
            <consortium name="US DOE Joint Genome Institute"/>
            <person name="Lucas S."/>
            <person name="Copeland A."/>
            <person name="Lapidus A."/>
            <person name="Glavina del Rio T."/>
            <person name="Dalin E."/>
            <person name="Tice H."/>
            <person name="Bruce D."/>
            <person name="Goodwin L."/>
            <person name="Pitluck S."/>
            <person name="Sims D."/>
            <person name="Brettin T."/>
            <person name="Detter J.C."/>
            <person name="Han C."/>
            <person name="Larimer F."/>
            <person name="Land M."/>
            <person name="Hauser L."/>
            <person name="Kyrpides N."/>
            <person name="Ivanova N."/>
            <person name="Marx C.J."/>
            <person name="Richardson P."/>
        </authorList>
    </citation>
    <scope>NUCLEOTIDE SEQUENCE [LARGE SCALE GENOMIC DNA]</scope>
    <source>
        <strain evidence="3">LMG 21967 / CNCM I-2342 / ORS 2060</strain>
        <plasmid evidence="3">Plasmid pMNOD04</plasmid>
    </source>
</reference>
<geneLocation type="plasmid" evidence="2 3">
    <name>pMNOD04</name>
</geneLocation>
<accession>B8IY04</accession>
<gene>
    <name evidence="2" type="ordered locus">Mnod_7700</name>
</gene>
<organism evidence="2 3">
    <name type="scientific">Methylobacterium nodulans (strain LMG 21967 / CNCM I-2342 / ORS 2060)</name>
    <dbReference type="NCBI Taxonomy" id="460265"/>
    <lineage>
        <taxon>Bacteria</taxon>
        <taxon>Pseudomonadati</taxon>
        <taxon>Pseudomonadota</taxon>
        <taxon>Alphaproteobacteria</taxon>
        <taxon>Hyphomicrobiales</taxon>
        <taxon>Methylobacteriaceae</taxon>
        <taxon>Methylobacterium</taxon>
    </lineage>
</organism>
<proteinExistence type="predicted"/>
<dbReference type="Proteomes" id="UP000008207">
    <property type="component" value="Plasmid pMNOD04"/>
</dbReference>
<dbReference type="Pfam" id="PF12281">
    <property type="entry name" value="NTP_transf_8"/>
    <property type="match status" value="1"/>
</dbReference>